<evidence type="ECO:0000313" key="2">
    <source>
        <dbReference type="EMBL" id="KAE8689022.1"/>
    </source>
</evidence>
<feature type="region of interest" description="Disordered" evidence="1">
    <location>
        <begin position="1"/>
        <end position="39"/>
    </location>
</feature>
<protein>
    <submittedName>
        <fullName evidence="2">Uncharacterized protein</fullName>
    </submittedName>
</protein>
<name>A0A6A2ZD84_HIBSY</name>
<organism evidence="2 3">
    <name type="scientific">Hibiscus syriacus</name>
    <name type="common">Rose of Sharon</name>
    <dbReference type="NCBI Taxonomy" id="106335"/>
    <lineage>
        <taxon>Eukaryota</taxon>
        <taxon>Viridiplantae</taxon>
        <taxon>Streptophyta</taxon>
        <taxon>Embryophyta</taxon>
        <taxon>Tracheophyta</taxon>
        <taxon>Spermatophyta</taxon>
        <taxon>Magnoliopsida</taxon>
        <taxon>eudicotyledons</taxon>
        <taxon>Gunneridae</taxon>
        <taxon>Pentapetalae</taxon>
        <taxon>rosids</taxon>
        <taxon>malvids</taxon>
        <taxon>Malvales</taxon>
        <taxon>Malvaceae</taxon>
        <taxon>Malvoideae</taxon>
        <taxon>Hibiscus</taxon>
    </lineage>
</organism>
<keyword evidence="3" id="KW-1185">Reference proteome</keyword>
<gene>
    <name evidence="2" type="ORF">F3Y22_tig00110945pilonHSYRG00248</name>
</gene>
<comment type="caution">
    <text evidence="2">The sequence shown here is derived from an EMBL/GenBank/DDBJ whole genome shotgun (WGS) entry which is preliminary data.</text>
</comment>
<evidence type="ECO:0000313" key="3">
    <source>
        <dbReference type="Proteomes" id="UP000436088"/>
    </source>
</evidence>
<dbReference type="EMBL" id="VEPZ02001175">
    <property type="protein sequence ID" value="KAE8689022.1"/>
    <property type="molecule type" value="Genomic_DNA"/>
</dbReference>
<evidence type="ECO:0000256" key="1">
    <source>
        <dbReference type="SAM" id="MobiDB-lite"/>
    </source>
</evidence>
<dbReference type="AlphaFoldDB" id="A0A6A2ZD84"/>
<dbReference type="Proteomes" id="UP000436088">
    <property type="component" value="Unassembled WGS sequence"/>
</dbReference>
<sequence length="74" mass="8838">MIRKQLKLIYPKDGNNKQKNKRPRLDSTDRRDGGFKEEESEVSKEVMDFVLLLEEEVEKFNAFSVEKEEDYVIK</sequence>
<proteinExistence type="predicted"/>
<feature type="compositionally biased region" description="Basic and acidic residues" evidence="1">
    <location>
        <begin position="23"/>
        <end position="39"/>
    </location>
</feature>
<accession>A0A6A2ZD84</accession>
<reference evidence="2" key="1">
    <citation type="submission" date="2019-09" db="EMBL/GenBank/DDBJ databases">
        <title>Draft genome information of white flower Hibiscus syriacus.</title>
        <authorList>
            <person name="Kim Y.-M."/>
        </authorList>
    </citation>
    <scope>NUCLEOTIDE SEQUENCE [LARGE SCALE GENOMIC DNA]</scope>
    <source>
        <strain evidence="2">YM2019G1</strain>
    </source>
</reference>